<dbReference type="PROSITE" id="PS00845">
    <property type="entry name" value="CAP_GLY_1"/>
    <property type="match status" value="1"/>
</dbReference>
<keyword evidence="5" id="KW-0243">Dynein</keyword>
<feature type="compositionally biased region" description="Low complexity" evidence="9">
    <location>
        <begin position="1"/>
        <end position="19"/>
    </location>
</feature>
<organism evidence="11 12">
    <name type="scientific">Coemansia pectinata</name>
    <dbReference type="NCBI Taxonomy" id="1052879"/>
    <lineage>
        <taxon>Eukaryota</taxon>
        <taxon>Fungi</taxon>
        <taxon>Fungi incertae sedis</taxon>
        <taxon>Zoopagomycota</taxon>
        <taxon>Kickxellomycotina</taxon>
        <taxon>Kickxellomycetes</taxon>
        <taxon>Kickxellales</taxon>
        <taxon>Kickxellaceae</taxon>
        <taxon>Coemansia</taxon>
    </lineage>
</organism>
<evidence type="ECO:0000256" key="9">
    <source>
        <dbReference type="SAM" id="MobiDB-lite"/>
    </source>
</evidence>
<feature type="region of interest" description="Disordered" evidence="9">
    <location>
        <begin position="1"/>
        <end position="24"/>
    </location>
</feature>
<dbReference type="PROSITE" id="PS50245">
    <property type="entry name" value="CAP_GLY_2"/>
    <property type="match status" value="1"/>
</dbReference>
<keyword evidence="4" id="KW-0493">Microtubule</keyword>
<evidence type="ECO:0000256" key="2">
    <source>
        <dbReference type="ARBA" id="ARBA00011010"/>
    </source>
</evidence>
<comment type="subcellular location">
    <subcellularLocation>
        <location evidence="1">Cytoplasm</location>
        <location evidence="1">Cytoskeleton</location>
    </subcellularLocation>
</comment>
<evidence type="ECO:0000256" key="5">
    <source>
        <dbReference type="ARBA" id="ARBA00023017"/>
    </source>
</evidence>
<feature type="compositionally biased region" description="Basic and acidic residues" evidence="9">
    <location>
        <begin position="262"/>
        <end position="274"/>
    </location>
</feature>
<feature type="region of interest" description="Disordered" evidence="9">
    <location>
        <begin position="327"/>
        <end position="350"/>
    </location>
</feature>
<protein>
    <recommendedName>
        <fullName evidence="10">CAP-Gly domain-containing protein</fullName>
    </recommendedName>
</protein>
<feature type="compositionally biased region" description="Polar residues" evidence="9">
    <location>
        <begin position="290"/>
        <end position="303"/>
    </location>
</feature>
<proteinExistence type="inferred from homology"/>
<dbReference type="SUPFAM" id="SSF74924">
    <property type="entry name" value="Cap-Gly domain"/>
    <property type="match status" value="1"/>
</dbReference>
<name>A0A9W8GXZ3_9FUNG</name>
<evidence type="ECO:0000256" key="3">
    <source>
        <dbReference type="ARBA" id="ARBA00022490"/>
    </source>
</evidence>
<keyword evidence="6 8" id="KW-0175">Coiled coil</keyword>
<dbReference type="GO" id="GO:0005874">
    <property type="term" value="C:microtubule"/>
    <property type="evidence" value="ECO:0007669"/>
    <property type="project" value="UniProtKB-KW"/>
</dbReference>
<dbReference type="OrthoDB" id="2130750at2759"/>
<comment type="similarity">
    <text evidence="2">Belongs to the dynactin 150 kDa subunit family.</text>
</comment>
<dbReference type="GO" id="GO:0030286">
    <property type="term" value="C:dynein complex"/>
    <property type="evidence" value="ECO:0007669"/>
    <property type="project" value="UniProtKB-KW"/>
</dbReference>
<feature type="compositionally biased region" description="Polar residues" evidence="9">
    <location>
        <begin position="332"/>
        <end position="350"/>
    </location>
</feature>
<keyword evidence="7" id="KW-0206">Cytoskeleton</keyword>
<dbReference type="PANTHER" id="PTHR18916:SF83">
    <property type="entry name" value="TIP ELONGATION PROTEIN 1"/>
    <property type="match status" value="1"/>
</dbReference>
<feature type="region of interest" description="Disordered" evidence="9">
    <location>
        <begin position="93"/>
        <end position="147"/>
    </location>
</feature>
<feature type="domain" description="CAP-Gly" evidence="10">
    <location>
        <begin position="42"/>
        <end position="84"/>
    </location>
</feature>
<feature type="compositionally biased region" description="Polar residues" evidence="9">
    <location>
        <begin position="242"/>
        <end position="261"/>
    </location>
</feature>
<feature type="coiled-coil region" evidence="8">
    <location>
        <begin position="357"/>
        <end position="614"/>
    </location>
</feature>
<evidence type="ECO:0000313" key="12">
    <source>
        <dbReference type="Proteomes" id="UP001140011"/>
    </source>
</evidence>
<gene>
    <name evidence="11" type="ORF">GGI19_004802</name>
</gene>
<evidence type="ECO:0000313" key="11">
    <source>
        <dbReference type="EMBL" id="KAJ2750941.1"/>
    </source>
</evidence>
<evidence type="ECO:0000256" key="7">
    <source>
        <dbReference type="ARBA" id="ARBA00023212"/>
    </source>
</evidence>
<dbReference type="InterPro" id="IPR000938">
    <property type="entry name" value="CAP-Gly_domain"/>
</dbReference>
<dbReference type="EMBL" id="JANBUH010000472">
    <property type="protein sequence ID" value="KAJ2750941.1"/>
    <property type="molecule type" value="Genomic_DNA"/>
</dbReference>
<dbReference type="Gene3D" id="2.30.30.190">
    <property type="entry name" value="CAP Gly-rich-like domain"/>
    <property type="match status" value="1"/>
</dbReference>
<comment type="caution">
    <text evidence="11">The sequence shown here is derived from an EMBL/GenBank/DDBJ whole genome shotgun (WGS) entry which is preliminary data.</text>
</comment>
<feature type="region of interest" description="Disordered" evidence="9">
    <location>
        <begin position="226"/>
        <end position="312"/>
    </location>
</feature>
<dbReference type="SMART" id="SM01052">
    <property type="entry name" value="CAP_GLY"/>
    <property type="match status" value="1"/>
</dbReference>
<dbReference type="InterPro" id="IPR036859">
    <property type="entry name" value="CAP-Gly_dom_sf"/>
</dbReference>
<keyword evidence="3" id="KW-0963">Cytoplasm</keyword>
<evidence type="ECO:0000259" key="10">
    <source>
        <dbReference type="PROSITE" id="PS50245"/>
    </source>
</evidence>
<sequence length="1374" mass="150117">MSAARRQSSAEPSRSRAPSLVGPGLGQAVEVQGGRGIVRFCGATEFATGRWFGVELEGPYGKNDGSVKGKRYFECQPDYGVFVRSSQVKLLTSSAGSDNTSAASSSAADEGGAGRSRATIHGAEIQTGEQRLRPPMTGILPPTPGGADVLKAARRATMLPGRSTAYGGSPAPALTQASSIAPPAGLSRLGGSLAQRAAPASSAIGGGGAAALQSARRISDVQNLGPRRATLSGVKSPAFSAVRSSSRQTVTSESGSGASRPNSREHFARLREESPTPSAGFGVHERSETPRTPTKNRPTSRISGNGDAEPSDMLQPVAEELPRTPYRPALSMNESSTFDSTGPATTMSSQTVSLKQFEELRLKYKFLEQKRSEDRQRIQEAERIRSEAEQALRVRDKLAAKVGTQQEEVKTLKQRLREITTEHEELEAKHAEATECLDILAVDKEMAEERLDSVMQVSNALREELDDAKTRLEVYKSEGDHSALLSSNPNSATVLEYIQLQKQNERIKNALRILSETTTANETELNSKIKQLEQEAMLAQELLNGHDDLKEKLLVAETHIEDLKERLDDALGAEEMIETLTVRNLDLNHKVEELQSAVENLEALCEVNNEMEDARADDEKVLRAEIERLTVVIGDRTRRIDKLEEAVADYQFNIGQYRDLVASQQADLQNLRESEHTQASRAASESSKAQEMLSRNLRLESSMTKTKAKAIDLEVRRLDADQAAELLTMYEPFLPDHFFKSESEALRSLLSFKRLAAKSEILCKQLEQDEKADTSISDDFVATAEIRSLLTQFASLSSLFVHFLSSCTDMEFMRLASLLHDTQGAERRLNGLIDILRKEEFRATEALPEIRRLAAQLNGLVDAHIPADARATAAQRLDIKVSRLAFGSDIQLSNLFYIEQLLVSGPTTDRGDSDNDKASVFLSADRQRIASEVVPSVASVIQNCKASKAAAIKLLRRSKELKGAGMAANSNALEAMGRVEQQCNQLVEYSVRTRTVIQDYFAVSTSAGSSASVGGDDSEAGQGATLAQVSFDRLQQDINNVAQDVFGANDAMPLGLALNASQQLTKELAAALALISDSDTVSKMEVCEAPWIKRAAQFKASLVQNADVERRTEALNEEIVSLARKLRLRDQAIQEFSVKTEMLEKRTETMRRQAEQVAELQRLLEAAKSKELTYEEAIESLQGEMDTLERECRKLKQASAAAKTAALAGDFSAIIGPGGGNAPLPSDLLGLRSKIGALQESVSYLRKENAHLRAKYMFKEESRLMAAHPLTRSLGTAGSSALSEAAREAKTVAREACRLAAMPKLVKLGAVDSSQPPRAWQPMRSRPQFDLYRQQALAQTLKQRAESVQERLRGLARYPALSSGVYHQIAHTVV</sequence>
<dbReference type="Pfam" id="PF12455">
    <property type="entry name" value="Dynactin"/>
    <property type="match status" value="1"/>
</dbReference>
<evidence type="ECO:0000256" key="6">
    <source>
        <dbReference type="ARBA" id="ARBA00023054"/>
    </source>
</evidence>
<dbReference type="Pfam" id="PF01302">
    <property type="entry name" value="CAP_GLY"/>
    <property type="match status" value="1"/>
</dbReference>
<evidence type="ECO:0000256" key="8">
    <source>
        <dbReference type="SAM" id="Coils"/>
    </source>
</evidence>
<feature type="compositionally biased region" description="Low complexity" evidence="9">
    <location>
        <begin position="93"/>
        <end position="110"/>
    </location>
</feature>
<dbReference type="InterPro" id="IPR022157">
    <property type="entry name" value="Dynactin"/>
</dbReference>
<keyword evidence="12" id="KW-1185">Reference proteome</keyword>
<evidence type="ECO:0000256" key="1">
    <source>
        <dbReference type="ARBA" id="ARBA00004245"/>
    </source>
</evidence>
<feature type="coiled-coil region" evidence="8">
    <location>
        <begin position="1105"/>
        <end position="1205"/>
    </location>
</feature>
<evidence type="ECO:0000256" key="4">
    <source>
        <dbReference type="ARBA" id="ARBA00022701"/>
    </source>
</evidence>
<dbReference type="PANTHER" id="PTHR18916">
    <property type="entry name" value="DYNACTIN 1-RELATED MICROTUBULE-BINDING"/>
    <property type="match status" value="1"/>
</dbReference>
<reference evidence="11" key="1">
    <citation type="submission" date="2022-07" db="EMBL/GenBank/DDBJ databases">
        <title>Phylogenomic reconstructions and comparative analyses of Kickxellomycotina fungi.</title>
        <authorList>
            <person name="Reynolds N.K."/>
            <person name="Stajich J.E."/>
            <person name="Barry K."/>
            <person name="Grigoriev I.V."/>
            <person name="Crous P."/>
            <person name="Smith M.E."/>
        </authorList>
    </citation>
    <scope>NUCLEOTIDE SEQUENCE</scope>
    <source>
        <strain evidence="11">BCRC 34297</strain>
    </source>
</reference>
<dbReference type="Proteomes" id="UP001140011">
    <property type="component" value="Unassembled WGS sequence"/>
</dbReference>
<accession>A0A9W8GXZ3</accession>